<dbReference type="EMBL" id="HBHR01017984">
    <property type="protein sequence ID" value="CAD9869286.1"/>
    <property type="molecule type" value="Transcribed_RNA"/>
</dbReference>
<organism evidence="1">
    <name type="scientific">Fibrocapsa japonica</name>
    <dbReference type="NCBI Taxonomy" id="94617"/>
    <lineage>
        <taxon>Eukaryota</taxon>
        <taxon>Sar</taxon>
        <taxon>Stramenopiles</taxon>
        <taxon>Ochrophyta</taxon>
        <taxon>Raphidophyceae</taxon>
        <taxon>Chattonellales</taxon>
        <taxon>Chattonellaceae</taxon>
        <taxon>Fibrocapsa</taxon>
    </lineage>
</organism>
<proteinExistence type="predicted"/>
<evidence type="ECO:0000313" key="1">
    <source>
        <dbReference type="EMBL" id="CAD9869286.1"/>
    </source>
</evidence>
<protein>
    <submittedName>
        <fullName evidence="1">Uncharacterized protein</fullName>
    </submittedName>
</protein>
<sequence length="105" mass="12223">MNPITAWIAADMETQETIDKGLQQRLAAYQDRRENLKNAWQTPLRVDGWWRAERYHHLQSIGYEPVITAGSYSVLDKRWRANSVEAGILFCQDMLKRKAEKQSTA</sequence>
<reference evidence="1" key="1">
    <citation type="submission" date="2021-01" db="EMBL/GenBank/DDBJ databases">
        <authorList>
            <person name="Corre E."/>
            <person name="Pelletier E."/>
            <person name="Niang G."/>
            <person name="Scheremetjew M."/>
            <person name="Finn R."/>
            <person name="Kale V."/>
            <person name="Holt S."/>
            <person name="Cochrane G."/>
            <person name="Meng A."/>
            <person name="Brown T."/>
            <person name="Cohen L."/>
        </authorList>
    </citation>
    <scope>NUCLEOTIDE SEQUENCE</scope>
    <source>
        <strain evidence="1">CCMP1661</strain>
    </source>
</reference>
<name>A0A7S2V2K2_9STRA</name>
<accession>A0A7S2V2K2</accession>
<gene>
    <name evidence="1" type="ORF">FJAP1339_LOCUS9036</name>
</gene>
<dbReference type="AlphaFoldDB" id="A0A7S2V2K2"/>